<dbReference type="AlphaFoldDB" id="A0A060S6M0"/>
<proteinExistence type="predicted"/>
<sequence length="154" mass="16424">MHLTIATIVAALCVGATKASTLSLGILPHYTVDVIPGTFPIVDLQSAKGAPNVTLPRDGVQPDTTQADFPAILYLCAADRCVDCWGLDLATMPERECFNAGFSFVTAIISQPSNTGLSFEVFVAPPGCTPPGQLAQVNVCYFTYPTPFDSFYRT</sequence>
<reference evidence="2" key="1">
    <citation type="submission" date="2014-01" db="EMBL/GenBank/DDBJ databases">
        <title>The genome of the white-rot fungus Pycnoporus cinnabarinus: a basidiomycete model with a versatile arsenal for lignocellulosic biomass breakdown.</title>
        <authorList>
            <person name="Levasseur A."/>
            <person name="Lomascolo A."/>
            <person name="Ruiz-Duenas F.J."/>
            <person name="Uzan E."/>
            <person name="Piumi F."/>
            <person name="Kues U."/>
            <person name="Ram A.F.J."/>
            <person name="Murat C."/>
            <person name="Haon M."/>
            <person name="Benoit I."/>
            <person name="Arfi Y."/>
            <person name="Chevret D."/>
            <person name="Drula E."/>
            <person name="Kwon M.J."/>
            <person name="Gouret P."/>
            <person name="Lesage-Meessen L."/>
            <person name="Lombard V."/>
            <person name="Mariette J."/>
            <person name="Noirot C."/>
            <person name="Park J."/>
            <person name="Patyshakuliyeva A."/>
            <person name="Wieneger R.A.B."/>
            <person name="Wosten H.A.B."/>
            <person name="Martin F."/>
            <person name="Coutinho P.M."/>
            <person name="de Vries R."/>
            <person name="Martinez A.T."/>
            <person name="Klopp C."/>
            <person name="Pontarotti P."/>
            <person name="Henrissat B."/>
            <person name="Record E."/>
        </authorList>
    </citation>
    <scope>NUCLEOTIDE SEQUENCE [LARGE SCALE GENOMIC DNA]</scope>
    <source>
        <strain evidence="2">BRFM137</strain>
    </source>
</reference>
<dbReference type="HOGENOM" id="CLU_143671_0_0_1"/>
<dbReference type="EMBL" id="CCBP010000068">
    <property type="protein sequence ID" value="CDO70132.1"/>
    <property type="molecule type" value="Genomic_DNA"/>
</dbReference>
<comment type="caution">
    <text evidence="2">The sequence shown here is derived from an EMBL/GenBank/DDBJ whole genome shotgun (WGS) entry which is preliminary data.</text>
</comment>
<feature type="chain" id="PRO_5001591977" evidence="1">
    <location>
        <begin position="20"/>
        <end position="154"/>
    </location>
</feature>
<gene>
    <name evidence="2" type="ORF">BN946_scf184783.g16</name>
</gene>
<feature type="signal peptide" evidence="1">
    <location>
        <begin position="1"/>
        <end position="19"/>
    </location>
</feature>
<name>A0A060S6M0_PYCCI</name>
<keyword evidence="3" id="KW-1185">Reference proteome</keyword>
<protein>
    <submittedName>
        <fullName evidence="2">Uncharacterized protein</fullName>
    </submittedName>
</protein>
<accession>A0A060S6M0</accession>
<keyword evidence="1" id="KW-0732">Signal</keyword>
<evidence type="ECO:0000313" key="2">
    <source>
        <dbReference type="EMBL" id="CDO70132.1"/>
    </source>
</evidence>
<dbReference type="Proteomes" id="UP000029665">
    <property type="component" value="Unassembled WGS sequence"/>
</dbReference>
<dbReference type="OrthoDB" id="2740299at2759"/>
<organism evidence="2 3">
    <name type="scientific">Pycnoporus cinnabarinus</name>
    <name type="common">Cinnabar-red polypore</name>
    <name type="synonym">Trametes cinnabarina</name>
    <dbReference type="NCBI Taxonomy" id="5643"/>
    <lineage>
        <taxon>Eukaryota</taxon>
        <taxon>Fungi</taxon>
        <taxon>Dikarya</taxon>
        <taxon>Basidiomycota</taxon>
        <taxon>Agaricomycotina</taxon>
        <taxon>Agaricomycetes</taxon>
        <taxon>Polyporales</taxon>
        <taxon>Polyporaceae</taxon>
        <taxon>Trametes</taxon>
    </lineage>
</organism>
<evidence type="ECO:0000256" key="1">
    <source>
        <dbReference type="SAM" id="SignalP"/>
    </source>
</evidence>
<evidence type="ECO:0000313" key="3">
    <source>
        <dbReference type="Proteomes" id="UP000029665"/>
    </source>
</evidence>